<evidence type="ECO:0008006" key="3">
    <source>
        <dbReference type="Google" id="ProtNLM"/>
    </source>
</evidence>
<accession>A0ABN0J4A8</accession>
<proteinExistence type="predicted"/>
<dbReference type="Proteomes" id="UP000012099">
    <property type="component" value="Unassembled WGS sequence"/>
</dbReference>
<gene>
    <name evidence="1" type="ORF">LEP1GSC035_2607</name>
</gene>
<organism evidence="1 2">
    <name type="scientific">Leptospira noguchii str. 2007001578</name>
    <dbReference type="NCBI Taxonomy" id="1049974"/>
    <lineage>
        <taxon>Bacteria</taxon>
        <taxon>Pseudomonadati</taxon>
        <taxon>Spirochaetota</taxon>
        <taxon>Spirochaetia</taxon>
        <taxon>Leptospirales</taxon>
        <taxon>Leptospiraceae</taxon>
        <taxon>Leptospira</taxon>
    </lineage>
</organism>
<dbReference type="EMBL" id="AHMH02000041">
    <property type="protein sequence ID" value="EMN01744.1"/>
    <property type="molecule type" value="Genomic_DNA"/>
</dbReference>
<evidence type="ECO:0000313" key="1">
    <source>
        <dbReference type="EMBL" id="EMN01744.1"/>
    </source>
</evidence>
<keyword evidence="2" id="KW-1185">Reference proteome</keyword>
<protein>
    <recommendedName>
        <fullName evidence="3">Toxin-antitoxin system, antitoxin component, ribbon-helix-helix domain protein</fullName>
    </recommendedName>
</protein>
<comment type="caution">
    <text evidence="1">The sequence shown here is derived from an EMBL/GenBank/DDBJ whole genome shotgun (WGS) entry which is preliminary data.</text>
</comment>
<name>A0ABN0J4A8_9LEPT</name>
<sequence>MLLVKDTKRFLSEIYEKEKSKLFRRLANLLERRKIETFQRRGYKSNL</sequence>
<reference evidence="1 2" key="1">
    <citation type="submission" date="2013-01" db="EMBL/GenBank/DDBJ databases">
        <authorList>
            <person name="Harkins D.M."/>
            <person name="Durkin A.S."/>
            <person name="Brinkac L.M."/>
            <person name="Haft D.H."/>
            <person name="Selengut J.D."/>
            <person name="Sanka R."/>
            <person name="DePew J."/>
            <person name="Purushe J."/>
            <person name="Whelen A.C."/>
            <person name="Vinetz J.M."/>
            <person name="Sutton G.G."/>
            <person name="Nierman W.C."/>
            <person name="Fouts D.E."/>
        </authorList>
    </citation>
    <scope>NUCLEOTIDE SEQUENCE [LARGE SCALE GENOMIC DNA]</scope>
    <source>
        <strain evidence="1 2">2007001578</strain>
    </source>
</reference>
<evidence type="ECO:0000313" key="2">
    <source>
        <dbReference type="Proteomes" id="UP000012099"/>
    </source>
</evidence>